<proteinExistence type="inferred from homology"/>
<keyword evidence="7" id="KW-1185">Reference proteome</keyword>
<feature type="binding site" evidence="3">
    <location>
        <position position="189"/>
    </location>
    <ligand>
        <name>Cu cation</name>
        <dbReference type="ChEBI" id="CHEBI:23378"/>
    </ligand>
</feature>
<dbReference type="InterPro" id="IPR003782">
    <property type="entry name" value="SCO1/SenC"/>
</dbReference>
<gene>
    <name evidence="6" type="ORF">ACFSBW_00190</name>
</gene>
<dbReference type="CDD" id="cd02968">
    <property type="entry name" value="SCO"/>
    <property type="match status" value="1"/>
</dbReference>
<dbReference type="PROSITE" id="PS51352">
    <property type="entry name" value="THIOREDOXIN_2"/>
    <property type="match status" value="1"/>
</dbReference>
<organism evidence="6 7">
    <name type="scientific">Halohasta litorea</name>
    <dbReference type="NCBI Taxonomy" id="869891"/>
    <lineage>
        <taxon>Archaea</taxon>
        <taxon>Methanobacteriati</taxon>
        <taxon>Methanobacteriota</taxon>
        <taxon>Stenosarchaea group</taxon>
        <taxon>Halobacteria</taxon>
        <taxon>Halobacteriales</taxon>
        <taxon>Haloferacaceae</taxon>
        <taxon>Halohasta</taxon>
    </lineage>
</organism>
<dbReference type="RefSeq" id="WP_256397297.1">
    <property type="nucleotide sequence ID" value="NZ_JANHDJ010000007.1"/>
</dbReference>
<evidence type="ECO:0000256" key="2">
    <source>
        <dbReference type="ARBA" id="ARBA00023008"/>
    </source>
</evidence>
<comment type="similarity">
    <text evidence="1">Belongs to the SCO1/2 family.</text>
</comment>
<feature type="binding site" evidence="3">
    <location>
        <position position="93"/>
    </location>
    <ligand>
        <name>Cu cation</name>
        <dbReference type="ChEBI" id="CHEBI:23378"/>
    </ligand>
</feature>
<reference evidence="6 7" key="1">
    <citation type="journal article" date="2019" name="Int. J. Syst. Evol. Microbiol.">
        <title>The Global Catalogue of Microorganisms (GCM) 10K type strain sequencing project: providing services to taxonomists for standard genome sequencing and annotation.</title>
        <authorList>
            <consortium name="The Broad Institute Genomics Platform"/>
            <consortium name="The Broad Institute Genome Sequencing Center for Infectious Disease"/>
            <person name="Wu L."/>
            <person name="Ma J."/>
        </authorList>
    </citation>
    <scope>NUCLEOTIDE SEQUENCE [LARGE SCALE GENOMIC DNA]</scope>
    <source>
        <strain evidence="6 7">CGMCC 1.10593</strain>
    </source>
</reference>
<keyword evidence="4" id="KW-1015">Disulfide bond</keyword>
<dbReference type="SUPFAM" id="SSF52833">
    <property type="entry name" value="Thioredoxin-like"/>
    <property type="match status" value="1"/>
</dbReference>
<keyword evidence="2 3" id="KW-0186">Copper</keyword>
<evidence type="ECO:0000313" key="7">
    <source>
        <dbReference type="Proteomes" id="UP001597052"/>
    </source>
</evidence>
<dbReference type="InterPro" id="IPR013766">
    <property type="entry name" value="Thioredoxin_domain"/>
</dbReference>
<feature type="domain" description="Thioredoxin" evidence="5">
    <location>
        <begin position="55"/>
        <end position="225"/>
    </location>
</feature>
<dbReference type="PROSITE" id="PS51257">
    <property type="entry name" value="PROKAR_LIPOPROTEIN"/>
    <property type="match status" value="1"/>
</dbReference>
<keyword evidence="3" id="KW-0479">Metal-binding</keyword>
<protein>
    <submittedName>
        <fullName evidence="6">SCO family protein</fullName>
    </submittedName>
</protein>
<sequence length="228" mass="24833">MQRRSVLRRAAAAGAAGVVGATAGCLTGLFESGPTNVVLDEPEDQLADSEDLGYPAYGQTFPDFTLPEVFAEEPYSSADRDRPGLYTSFYAFCPAECLLLMGGMANVQSTLADRELLDAVDLVGITFDPTRDTPEELDSHAEEMGIRHGHERWHYLRPESDERAEEVVGDKLGIGFEKTGGGETYEFTHITITFLVNPDGVVERAYRGETLDVEGVVSDLETVVDAYA</sequence>
<dbReference type="Proteomes" id="UP001597052">
    <property type="component" value="Unassembled WGS sequence"/>
</dbReference>
<evidence type="ECO:0000256" key="4">
    <source>
        <dbReference type="PIRSR" id="PIRSR603782-2"/>
    </source>
</evidence>
<dbReference type="Pfam" id="PF02630">
    <property type="entry name" value="SCO1-SenC"/>
    <property type="match status" value="1"/>
</dbReference>
<evidence type="ECO:0000313" key="6">
    <source>
        <dbReference type="EMBL" id="MFD1640291.1"/>
    </source>
</evidence>
<dbReference type="Gene3D" id="3.40.30.10">
    <property type="entry name" value="Glutaredoxin"/>
    <property type="match status" value="1"/>
</dbReference>
<dbReference type="EMBL" id="JBHUDM010000001">
    <property type="protein sequence ID" value="MFD1640291.1"/>
    <property type="molecule type" value="Genomic_DNA"/>
</dbReference>
<dbReference type="InterPro" id="IPR036249">
    <property type="entry name" value="Thioredoxin-like_sf"/>
</dbReference>
<feature type="binding site" evidence="3">
    <location>
        <position position="97"/>
    </location>
    <ligand>
        <name>Cu cation</name>
        <dbReference type="ChEBI" id="CHEBI:23378"/>
    </ligand>
</feature>
<evidence type="ECO:0000256" key="3">
    <source>
        <dbReference type="PIRSR" id="PIRSR603782-1"/>
    </source>
</evidence>
<feature type="disulfide bond" description="Redox-active" evidence="4">
    <location>
        <begin position="93"/>
        <end position="97"/>
    </location>
</feature>
<name>A0ABD6D5M2_9EURY</name>
<dbReference type="AlphaFoldDB" id="A0ABD6D5M2"/>
<comment type="caution">
    <text evidence="6">The sequence shown here is derived from an EMBL/GenBank/DDBJ whole genome shotgun (WGS) entry which is preliminary data.</text>
</comment>
<accession>A0ABD6D5M2</accession>
<evidence type="ECO:0000259" key="5">
    <source>
        <dbReference type="PROSITE" id="PS51352"/>
    </source>
</evidence>
<evidence type="ECO:0000256" key="1">
    <source>
        <dbReference type="ARBA" id="ARBA00010996"/>
    </source>
</evidence>